<keyword evidence="5" id="KW-1185">Reference proteome</keyword>
<evidence type="ECO:0000313" key="4">
    <source>
        <dbReference type="EMBL" id="KAF8902104.1"/>
    </source>
</evidence>
<dbReference type="CDD" id="cd19177">
    <property type="entry name" value="SET_SETD4"/>
    <property type="match status" value="1"/>
</dbReference>
<dbReference type="PANTHER" id="PTHR13271:SF47">
    <property type="entry name" value="ACTIN-HISTIDINE N-METHYLTRANSFERASE"/>
    <property type="match status" value="1"/>
</dbReference>
<dbReference type="EMBL" id="JADNYJ010000038">
    <property type="protein sequence ID" value="KAF8902104.1"/>
    <property type="molecule type" value="Genomic_DNA"/>
</dbReference>
<dbReference type="Proteomes" id="UP000724874">
    <property type="component" value="Unassembled WGS sequence"/>
</dbReference>
<reference evidence="4" key="1">
    <citation type="submission" date="2020-11" db="EMBL/GenBank/DDBJ databases">
        <authorList>
            <consortium name="DOE Joint Genome Institute"/>
            <person name="Ahrendt S."/>
            <person name="Riley R."/>
            <person name="Andreopoulos W."/>
            <person name="LaButti K."/>
            <person name="Pangilinan J."/>
            <person name="Ruiz-duenas F.J."/>
            <person name="Barrasa J.M."/>
            <person name="Sanchez-Garcia M."/>
            <person name="Camarero S."/>
            <person name="Miyauchi S."/>
            <person name="Serrano A."/>
            <person name="Linde D."/>
            <person name="Babiker R."/>
            <person name="Drula E."/>
            <person name="Ayuso-Fernandez I."/>
            <person name="Pacheco R."/>
            <person name="Padilla G."/>
            <person name="Ferreira P."/>
            <person name="Barriuso J."/>
            <person name="Kellner H."/>
            <person name="Castanera R."/>
            <person name="Alfaro M."/>
            <person name="Ramirez L."/>
            <person name="Pisabarro A.G."/>
            <person name="Kuo A."/>
            <person name="Tritt A."/>
            <person name="Lipzen A."/>
            <person name="He G."/>
            <person name="Yan M."/>
            <person name="Ng V."/>
            <person name="Cullen D."/>
            <person name="Martin F."/>
            <person name="Rosso M.-N."/>
            <person name="Henrissat B."/>
            <person name="Hibbett D."/>
            <person name="Martinez A.T."/>
            <person name="Grigoriev I.V."/>
        </authorList>
    </citation>
    <scope>NUCLEOTIDE SEQUENCE</scope>
    <source>
        <strain evidence="4">AH 44721</strain>
    </source>
</reference>
<dbReference type="PANTHER" id="PTHR13271">
    <property type="entry name" value="UNCHARACTERIZED PUTATIVE METHYLTRANSFERASE"/>
    <property type="match status" value="1"/>
</dbReference>
<evidence type="ECO:0000256" key="2">
    <source>
        <dbReference type="ARBA" id="ARBA00022679"/>
    </source>
</evidence>
<name>A0A9P5NPM1_GYMJU</name>
<dbReference type="SUPFAM" id="SSF82199">
    <property type="entry name" value="SET domain"/>
    <property type="match status" value="1"/>
</dbReference>
<dbReference type="InterPro" id="IPR046341">
    <property type="entry name" value="SET_dom_sf"/>
</dbReference>
<dbReference type="InterPro" id="IPR050600">
    <property type="entry name" value="SETD3_SETD6_MTase"/>
</dbReference>
<evidence type="ECO:0008006" key="6">
    <source>
        <dbReference type="Google" id="ProtNLM"/>
    </source>
</evidence>
<proteinExistence type="predicted"/>
<accession>A0A9P5NPM1</accession>
<dbReference type="GO" id="GO:0016279">
    <property type="term" value="F:protein-lysine N-methyltransferase activity"/>
    <property type="evidence" value="ECO:0007669"/>
    <property type="project" value="InterPro"/>
</dbReference>
<evidence type="ECO:0000313" key="5">
    <source>
        <dbReference type="Proteomes" id="UP000724874"/>
    </source>
</evidence>
<protein>
    <recommendedName>
        <fullName evidence="6">SET domain-containing protein</fullName>
    </recommendedName>
</protein>
<dbReference type="AlphaFoldDB" id="A0A9P5NPM1"/>
<gene>
    <name evidence="4" type="ORF">CPB84DRAFT_1707912</name>
</gene>
<evidence type="ECO:0000256" key="1">
    <source>
        <dbReference type="ARBA" id="ARBA00022603"/>
    </source>
</evidence>
<keyword evidence="1" id="KW-0489">Methyltransferase</keyword>
<dbReference type="InterPro" id="IPR044429">
    <property type="entry name" value="SETD4_SET"/>
</dbReference>
<organism evidence="4 5">
    <name type="scientific">Gymnopilus junonius</name>
    <name type="common">Spectacular rustgill mushroom</name>
    <name type="synonym">Gymnopilus spectabilis subsp. junonius</name>
    <dbReference type="NCBI Taxonomy" id="109634"/>
    <lineage>
        <taxon>Eukaryota</taxon>
        <taxon>Fungi</taxon>
        <taxon>Dikarya</taxon>
        <taxon>Basidiomycota</taxon>
        <taxon>Agaricomycotina</taxon>
        <taxon>Agaricomycetes</taxon>
        <taxon>Agaricomycetidae</taxon>
        <taxon>Agaricales</taxon>
        <taxon>Agaricineae</taxon>
        <taxon>Hymenogastraceae</taxon>
        <taxon>Gymnopilus</taxon>
    </lineage>
</organism>
<sequence length="472" mass="53844">MEGSDVHPRWFALLKWLSGHGMDVSQEKLPVVARSTPDAGYGLFSLRSIIEPATPLFTIPASALLNHLTLAPHYPPTKPELTCTQFISLHLLLHRPLNGGQSSDPLFGPYISVLPQSFDFHPLIWLWKRRSDPSRSTLESRLVKCLPSSILAKLDKILSLFDKDWRRIQDYLRLNPSLIDDRNRIVNGIHFEQDYLWAWLNVNTRCVYHRLAKTQTDQNNMTLCPILDLANHTPTPPYTMPQATRAELWGIGPSSRRKYGEDFVLLSPSTSSTRCNEEMFLRYGAHSNATLFAEYGFVNQPNSEQDHNDYELDLGKVIEDLFSERGDIGYWMREVLIEEGYWGDWTLHFSPVPAHPSYRLITALRLYHLLPVSADDIPPGSDSTLQVWRDTMFGKRGTISEENEGLWKGTLSKICKDIIERGKGGLKMTVNIQEQGSPTWLQPAKACIETLWREEIDVAIAVARSLEDNEEF</sequence>
<keyword evidence="2" id="KW-0808">Transferase</keyword>
<dbReference type="Gene3D" id="3.90.1410.10">
    <property type="entry name" value="set domain protein methyltransferase, domain 1"/>
    <property type="match status" value="1"/>
</dbReference>
<dbReference type="GO" id="GO:0032259">
    <property type="term" value="P:methylation"/>
    <property type="evidence" value="ECO:0007669"/>
    <property type="project" value="UniProtKB-KW"/>
</dbReference>
<dbReference type="OrthoDB" id="341421at2759"/>
<comment type="caution">
    <text evidence="4">The sequence shown here is derived from an EMBL/GenBank/DDBJ whole genome shotgun (WGS) entry which is preliminary data.</text>
</comment>
<keyword evidence="3" id="KW-0949">S-adenosyl-L-methionine</keyword>
<evidence type="ECO:0000256" key="3">
    <source>
        <dbReference type="ARBA" id="ARBA00022691"/>
    </source>
</evidence>